<dbReference type="SUPFAM" id="SSF140683">
    <property type="entry name" value="SP0561-like"/>
    <property type="match status" value="1"/>
</dbReference>
<dbReference type="Pfam" id="PF08984">
    <property type="entry name" value="DUF1858"/>
    <property type="match status" value="1"/>
</dbReference>
<accession>A0A926I5Z3</accession>
<dbReference type="Gene3D" id="1.10.3910.10">
    <property type="entry name" value="SP0561-like"/>
    <property type="match status" value="1"/>
</dbReference>
<dbReference type="AlphaFoldDB" id="A0A926I5Z3"/>
<feature type="domain" description="DUF1858" evidence="1">
    <location>
        <begin position="4"/>
        <end position="56"/>
    </location>
</feature>
<evidence type="ECO:0000259" key="1">
    <source>
        <dbReference type="Pfam" id="PF08984"/>
    </source>
</evidence>
<sequence length="67" mass="7169">MVVTKDMLIGDILDAAPSTAPFFLEMGMHCLGCPSARGESIADACEVHDVDVNVLIEKINKHLSGLE</sequence>
<protein>
    <submittedName>
        <fullName evidence="2">DUF1858 domain-containing protein</fullName>
    </submittedName>
</protein>
<organism evidence="2 3">
    <name type="scientific">Fumia xinanensis</name>
    <dbReference type="NCBI Taxonomy" id="2763659"/>
    <lineage>
        <taxon>Bacteria</taxon>
        <taxon>Bacillati</taxon>
        <taxon>Bacillota</taxon>
        <taxon>Clostridia</taxon>
        <taxon>Eubacteriales</taxon>
        <taxon>Oscillospiraceae</taxon>
        <taxon>Fumia</taxon>
    </lineage>
</organism>
<dbReference type="InterPro" id="IPR015077">
    <property type="entry name" value="DUF1858"/>
</dbReference>
<evidence type="ECO:0000313" key="2">
    <source>
        <dbReference type="EMBL" id="MBC8558449.1"/>
    </source>
</evidence>
<reference evidence="2" key="1">
    <citation type="submission" date="2020-08" db="EMBL/GenBank/DDBJ databases">
        <title>Genome public.</title>
        <authorList>
            <person name="Liu C."/>
            <person name="Sun Q."/>
        </authorList>
    </citation>
    <scope>NUCLEOTIDE SEQUENCE</scope>
    <source>
        <strain evidence="2">NSJ-33</strain>
    </source>
</reference>
<name>A0A926I5Z3_9FIRM</name>
<dbReference type="Proteomes" id="UP000610760">
    <property type="component" value="Unassembled WGS sequence"/>
</dbReference>
<dbReference type="PANTHER" id="PTHR39341">
    <property type="entry name" value="BSL7085 PROTEIN"/>
    <property type="match status" value="1"/>
</dbReference>
<comment type="caution">
    <text evidence="2">The sequence shown here is derived from an EMBL/GenBank/DDBJ whole genome shotgun (WGS) entry which is preliminary data.</text>
</comment>
<dbReference type="InterPro" id="IPR038062">
    <property type="entry name" value="ScdA-like_N_sf"/>
</dbReference>
<gene>
    <name evidence="2" type="ORF">H8710_00055</name>
</gene>
<proteinExistence type="predicted"/>
<evidence type="ECO:0000313" key="3">
    <source>
        <dbReference type="Proteomes" id="UP000610760"/>
    </source>
</evidence>
<dbReference type="NCBIfam" id="TIGR03980">
    <property type="entry name" value="prismane_assoc"/>
    <property type="match status" value="1"/>
</dbReference>
<dbReference type="PANTHER" id="PTHR39341:SF1">
    <property type="entry name" value="DUF1858 DOMAIN-CONTAINING PROTEIN"/>
    <property type="match status" value="1"/>
</dbReference>
<dbReference type="RefSeq" id="WP_249293340.1">
    <property type="nucleotide sequence ID" value="NZ_JACRSV010000001.1"/>
</dbReference>
<keyword evidence="3" id="KW-1185">Reference proteome</keyword>
<dbReference type="EMBL" id="JACRSV010000001">
    <property type="protein sequence ID" value="MBC8558449.1"/>
    <property type="molecule type" value="Genomic_DNA"/>
</dbReference>
<dbReference type="InterPro" id="IPR023883">
    <property type="entry name" value="CHP03980_redox-disulphide"/>
</dbReference>